<dbReference type="InterPro" id="IPR011009">
    <property type="entry name" value="Kinase-like_dom_sf"/>
</dbReference>
<evidence type="ECO:0000256" key="2">
    <source>
        <dbReference type="ARBA" id="ARBA00022741"/>
    </source>
</evidence>
<evidence type="ECO:0008006" key="8">
    <source>
        <dbReference type="Google" id="ProtNLM"/>
    </source>
</evidence>
<evidence type="ECO:0000256" key="3">
    <source>
        <dbReference type="ARBA" id="ARBA00022777"/>
    </source>
</evidence>
<dbReference type="Gene3D" id="1.10.510.10">
    <property type="entry name" value="Transferase(Phosphotransferase) domain 1"/>
    <property type="match status" value="1"/>
</dbReference>
<reference evidence="6 7" key="1">
    <citation type="journal article" date="2012" name="Nature">
        <title>The genomic landscape of species divergence in Ficedula flycatchers.</title>
        <authorList>
            <person name="Ellegren H."/>
            <person name="Smeds L."/>
            <person name="Burri R."/>
            <person name="Olason P.I."/>
            <person name="Backstrom N."/>
            <person name="Kawakami T."/>
            <person name="Kunstner A."/>
            <person name="Makinen H."/>
            <person name="Nadachowska-Brzyska K."/>
            <person name="Qvarnstrom A."/>
            <person name="Uebbing S."/>
            <person name="Wolf J.B."/>
        </authorList>
    </citation>
    <scope>NUCLEOTIDE SEQUENCE [LARGE SCALE GENOMIC DNA]</scope>
</reference>
<evidence type="ECO:0000256" key="1">
    <source>
        <dbReference type="ARBA" id="ARBA00022679"/>
    </source>
</evidence>
<dbReference type="InterPro" id="IPR050660">
    <property type="entry name" value="NEK_Ser/Thr_kinase"/>
</dbReference>
<dbReference type="Proteomes" id="UP000016665">
    <property type="component" value="Chromosome 2"/>
</dbReference>
<proteinExistence type="predicted"/>
<organism evidence="6 7">
    <name type="scientific">Ficedula albicollis</name>
    <name type="common">Collared flycatcher</name>
    <name type="synonym">Muscicapa albicollis</name>
    <dbReference type="NCBI Taxonomy" id="59894"/>
    <lineage>
        <taxon>Eukaryota</taxon>
        <taxon>Metazoa</taxon>
        <taxon>Chordata</taxon>
        <taxon>Craniata</taxon>
        <taxon>Vertebrata</taxon>
        <taxon>Euteleostomi</taxon>
        <taxon>Archelosauria</taxon>
        <taxon>Archosauria</taxon>
        <taxon>Dinosauria</taxon>
        <taxon>Saurischia</taxon>
        <taxon>Theropoda</taxon>
        <taxon>Coelurosauria</taxon>
        <taxon>Aves</taxon>
        <taxon>Neognathae</taxon>
        <taxon>Neoaves</taxon>
        <taxon>Telluraves</taxon>
        <taxon>Australaves</taxon>
        <taxon>Passeriformes</taxon>
        <taxon>Muscicapidae</taxon>
        <taxon>Ficedula</taxon>
    </lineage>
</organism>
<dbReference type="GO" id="GO:0004674">
    <property type="term" value="F:protein serine/threonine kinase activity"/>
    <property type="evidence" value="ECO:0007669"/>
    <property type="project" value="TreeGrafter"/>
</dbReference>
<name>A0A803VBZ7_FICAL</name>
<keyword evidence="1" id="KW-0808">Transferase</keyword>
<evidence type="ECO:0000256" key="4">
    <source>
        <dbReference type="ARBA" id="ARBA00022840"/>
    </source>
</evidence>
<dbReference type="PANTHER" id="PTHR43671:SF92">
    <property type="entry name" value="SERINE_THREONINE-PROTEIN KINASE NEK10"/>
    <property type="match status" value="1"/>
</dbReference>
<reference evidence="6" key="3">
    <citation type="submission" date="2025-09" db="UniProtKB">
        <authorList>
            <consortium name="Ensembl"/>
        </authorList>
    </citation>
    <scope>IDENTIFICATION</scope>
</reference>
<keyword evidence="2" id="KW-0547">Nucleotide-binding</keyword>
<dbReference type="Ensembl" id="ENSFALT00000037748.1">
    <property type="protein sequence ID" value="ENSFALP00000020253.1"/>
    <property type="gene ID" value="ENSFALG00000025769.1"/>
</dbReference>
<protein>
    <recommendedName>
        <fullName evidence="8">Protein kinase domain-containing protein</fullName>
    </recommendedName>
</protein>
<dbReference type="AlphaFoldDB" id="A0A803VBZ7"/>
<dbReference type="SUPFAM" id="SSF56112">
    <property type="entry name" value="Protein kinase-like (PK-like)"/>
    <property type="match status" value="1"/>
</dbReference>
<evidence type="ECO:0000256" key="5">
    <source>
        <dbReference type="SAM" id="MobiDB-lite"/>
    </source>
</evidence>
<sequence>MQNVKSNEQKSSDQWQESTEAVDETYKNERNFSKHPKLQLFQDMFTNLVKDRLTSLSIHFLRVLICLRLLIRDSCYQQIIILIAEQHNVDKLVNMTCSTILAAVKNQREWVMASGAYKTLVDLLSARDSHVFFGALLALTTEFSLHSDYIKLLWSIVWIQVQLCENPETSLLHMLQEDRSLVSDCSSVESLSSANATGRIQHLHLSDGLSPDEIQENTFLLRATFCAAVTGLVLNETNAYQAEQAGRFYLANAIYTIVKLILPNKERNAEQASLLQSYAFSALRFLFSVERNQCIFKRLFPTDLLDIFIDIGYYVHDIRVYEGLVSKHKIFRLVGAVLYSPEVVKGELYGEKADVWVAGCILYQMATLNPSFYSSKMLSLATKIVGAVYEPVPGGLYSEKWYFMEANQNAVTQHHQLSILSQVSTCISLHSSSSGAASCKSEFSENTDLPVGSCQPAHRKDEERTYELLCFHFCVLFGIFSELDNEVDKVDNSSSSRSNNLKESAIGKSALLILLLSSVALAGIAASQRKVQQISDPVQQILIQLHKIIFITQVCIAVASDILYFLQMSMGYIFLGSPDPIEPNIFTADGHGVHLSSGGNMLLPDGRKGKQSIINFCSGIYISNKVYGAKAEGIATPRSVFKDNQTTLIFWRVCLFLLWVVS</sequence>
<dbReference type="GeneTree" id="ENSGT01000000216479"/>
<reference evidence="6" key="2">
    <citation type="submission" date="2025-08" db="UniProtKB">
        <authorList>
            <consortium name="Ensembl"/>
        </authorList>
    </citation>
    <scope>IDENTIFICATION</scope>
</reference>
<dbReference type="PANTHER" id="PTHR43671">
    <property type="entry name" value="SERINE/THREONINE-PROTEIN KINASE NEK"/>
    <property type="match status" value="1"/>
</dbReference>
<keyword evidence="4" id="KW-0067">ATP-binding</keyword>
<dbReference type="GO" id="GO:0005524">
    <property type="term" value="F:ATP binding"/>
    <property type="evidence" value="ECO:0007669"/>
    <property type="project" value="UniProtKB-KW"/>
</dbReference>
<feature type="region of interest" description="Disordered" evidence="5">
    <location>
        <begin position="1"/>
        <end position="20"/>
    </location>
</feature>
<keyword evidence="7" id="KW-1185">Reference proteome</keyword>
<evidence type="ECO:0000313" key="6">
    <source>
        <dbReference type="Ensembl" id="ENSFALP00000020253.1"/>
    </source>
</evidence>
<accession>A0A803VBZ7</accession>
<keyword evidence="3" id="KW-0418">Kinase</keyword>
<evidence type="ECO:0000313" key="7">
    <source>
        <dbReference type="Proteomes" id="UP000016665"/>
    </source>
</evidence>
<dbReference type="GO" id="GO:1902749">
    <property type="term" value="P:regulation of cell cycle G2/M phase transition"/>
    <property type="evidence" value="ECO:0007669"/>
    <property type="project" value="TreeGrafter"/>
</dbReference>